<protein>
    <submittedName>
        <fullName evidence="6">Autotransporter outer membrane beta-barrel domain-containing protein</fullName>
    </submittedName>
</protein>
<evidence type="ECO:0000259" key="5">
    <source>
        <dbReference type="PROSITE" id="PS51208"/>
    </source>
</evidence>
<dbReference type="InterPro" id="IPR036709">
    <property type="entry name" value="Autotransporte_beta_dom_sf"/>
</dbReference>
<proteinExistence type="predicted"/>
<dbReference type="InterPro" id="IPR005546">
    <property type="entry name" value="Autotransporte_beta"/>
</dbReference>
<dbReference type="SUPFAM" id="SSF103515">
    <property type="entry name" value="Autotransporter"/>
    <property type="match status" value="1"/>
</dbReference>
<dbReference type="PROSITE" id="PS50600">
    <property type="entry name" value="ULP_PROTEASE"/>
    <property type="match status" value="1"/>
</dbReference>
<sequence length="547" mass="59285">MKKYLQNLMATVVIPTIFITGFNNAASAININPEIANINYWYGDEDIRGVITNRLGNAVYVAPAVLNSPSLINDVASAALNEARAGLPALIPVNLNGNHWTALAIRTKVNGDVVVFYNDSFGSSLGGATTESGMYIEAIKKLVPNAEIIDLQVHQQNDSSSCGAFTAENLIALSMLDQNALTYEAAREVLKDITDAKAIRIMQLNALSSLYQKIVTSQELAQANLTKNNIETTTELAYQETGNLSSLLINRLSHLHLADNGDTGISAGDEQLNYGAWVSGIVGKGLFKAKYSSKIKHNIGGATIGFDGKIDDDTILGVALSYNINSLKPKVASSNNDKKSHTDFSTNTRSIIGSVYGSMQADEQLVIHGNITLGKLYGKTKYQSFLSEDNSFKLKGELFGANIGANYYIPLASLVLVPSLTGSYEGVKFAAVKQGNFNTDKTYVQKFSITPSLSLATTFEYENFQLIPEVTASYTNSPFIKSKKLKVRNASGRILSCNKISVTKDSYNLGASLTLASERIETSIGYERTAQPKYLGHIGYLKLRINI</sequence>
<dbReference type="InterPro" id="IPR038765">
    <property type="entry name" value="Papain-like_cys_pep_sf"/>
</dbReference>
<dbReference type="Proteomes" id="UP001291687">
    <property type="component" value="Unassembled WGS sequence"/>
</dbReference>
<dbReference type="Pfam" id="PF03797">
    <property type="entry name" value="Autotransporter"/>
    <property type="match status" value="1"/>
</dbReference>
<dbReference type="Gene3D" id="2.40.128.130">
    <property type="entry name" value="Autotransporter beta-domain"/>
    <property type="match status" value="1"/>
</dbReference>
<dbReference type="Pfam" id="PF22179">
    <property type="entry name" value="RickCE_cat"/>
    <property type="match status" value="1"/>
</dbReference>
<evidence type="ECO:0000256" key="1">
    <source>
        <dbReference type="ARBA" id="ARBA00022670"/>
    </source>
</evidence>
<keyword evidence="7" id="KW-1185">Reference proteome</keyword>
<dbReference type="SUPFAM" id="SSF54001">
    <property type="entry name" value="Cysteine proteinases"/>
    <property type="match status" value="1"/>
</dbReference>
<keyword evidence="3" id="KW-0732">Signal</keyword>
<dbReference type="InterPro" id="IPR003653">
    <property type="entry name" value="Peptidase_C48_C"/>
</dbReference>
<name>A0ABU5NC04_9RICK</name>
<dbReference type="InterPro" id="IPR054759">
    <property type="entry name" value="RickCE_cat"/>
</dbReference>
<accession>A0ABU5NC04</accession>
<evidence type="ECO:0000313" key="6">
    <source>
        <dbReference type="EMBL" id="MEA0970703.1"/>
    </source>
</evidence>
<dbReference type="Gene3D" id="3.40.395.10">
    <property type="entry name" value="Adenoviral Proteinase, Chain A"/>
    <property type="match status" value="1"/>
</dbReference>
<keyword evidence="1" id="KW-0645">Protease</keyword>
<dbReference type="RefSeq" id="WP_322776604.1">
    <property type="nucleotide sequence ID" value="NZ_JARJFB010000037.1"/>
</dbReference>
<evidence type="ECO:0000313" key="7">
    <source>
        <dbReference type="Proteomes" id="UP001291687"/>
    </source>
</evidence>
<reference evidence="6 7" key="1">
    <citation type="submission" date="2023-03" db="EMBL/GenBank/DDBJ databases">
        <title>Host association and intracellularity evolved multiple times independently in the Rickettsiales.</title>
        <authorList>
            <person name="Castelli M."/>
            <person name="Nardi T."/>
            <person name="Gammuto L."/>
            <person name="Bellinzona G."/>
            <person name="Sabaneyeva E."/>
            <person name="Potekhin A."/>
            <person name="Serra V."/>
            <person name="Petroni G."/>
            <person name="Sassera D."/>
        </authorList>
    </citation>
    <scope>NUCLEOTIDE SEQUENCE [LARGE SCALE GENOMIC DNA]</scope>
    <source>
        <strain evidence="6 7">Sr 2-6</strain>
    </source>
</reference>
<feature type="domain" description="Autotransporter" evidence="5">
    <location>
        <begin position="269"/>
        <end position="547"/>
    </location>
</feature>
<feature type="chain" id="PRO_5045214456" evidence="3">
    <location>
        <begin position="26"/>
        <end position="547"/>
    </location>
</feature>
<dbReference type="SMART" id="SM00869">
    <property type="entry name" value="Autotransporter"/>
    <property type="match status" value="1"/>
</dbReference>
<evidence type="ECO:0000256" key="2">
    <source>
        <dbReference type="ARBA" id="ARBA00022801"/>
    </source>
</evidence>
<keyword evidence="2" id="KW-0378">Hydrolase</keyword>
<organism evidence="6 7">
    <name type="scientific">Candidatus Megaera venefica</name>
    <dbReference type="NCBI Taxonomy" id="2055910"/>
    <lineage>
        <taxon>Bacteria</taxon>
        <taxon>Pseudomonadati</taxon>
        <taxon>Pseudomonadota</taxon>
        <taxon>Alphaproteobacteria</taxon>
        <taxon>Rickettsiales</taxon>
        <taxon>Rickettsiaceae</taxon>
        <taxon>Candidatus Megaera</taxon>
    </lineage>
</organism>
<evidence type="ECO:0000256" key="3">
    <source>
        <dbReference type="SAM" id="SignalP"/>
    </source>
</evidence>
<feature type="signal peptide" evidence="3">
    <location>
        <begin position="1"/>
        <end position="25"/>
    </location>
</feature>
<comment type="caution">
    <text evidence="6">The sequence shown here is derived from an EMBL/GenBank/DDBJ whole genome shotgun (WGS) entry which is preliminary data.</text>
</comment>
<dbReference type="EMBL" id="JARJFB010000037">
    <property type="protein sequence ID" value="MEA0970703.1"/>
    <property type="molecule type" value="Genomic_DNA"/>
</dbReference>
<evidence type="ECO:0000259" key="4">
    <source>
        <dbReference type="PROSITE" id="PS50600"/>
    </source>
</evidence>
<gene>
    <name evidence="6" type="ORF">Megvenef_00671</name>
</gene>
<dbReference type="PROSITE" id="PS51208">
    <property type="entry name" value="AUTOTRANSPORTER"/>
    <property type="match status" value="1"/>
</dbReference>
<feature type="domain" description="Ubiquitin-like protease family profile" evidence="4">
    <location>
        <begin position="1"/>
        <end position="173"/>
    </location>
</feature>